<evidence type="ECO:0000313" key="2">
    <source>
        <dbReference type="Proteomes" id="UP000827872"/>
    </source>
</evidence>
<dbReference type="EMBL" id="CM037616">
    <property type="protein sequence ID" value="KAH7992349.1"/>
    <property type="molecule type" value="Genomic_DNA"/>
</dbReference>
<keyword evidence="2" id="KW-1185">Reference proteome</keyword>
<organism evidence="1 2">
    <name type="scientific">Sphaerodactylus townsendi</name>
    <dbReference type="NCBI Taxonomy" id="933632"/>
    <lineage>
        <taxon>Eukaryota</taxon>
        <taxon>Metazoa</taxon>
        <taxon>Chordata</taxon>
        <taxon>Craniata</taxon>
        <taxon>Vertebrata</taxon>
        <taxon>Euteleostomi</taxon>
        <taxon>Lepidosauria</taxon>
        <taxon>Squamata</taxon>
        <taxon>Bifurcata</taxon>
        <taxon>Gekkota</taxon>
        <taxon>Sphaerodactylidae</taxon>
        <taxon>Sphaerodactylus</taxon>
    </lineage>
</organism>
<proteinExistence type="predicted"/>
<dbReference type="Proteomes" id="UP000827872">
    <property type="component" value="Linkage Group LG03"/>
</dbReference>
<sequence>MALWQQLGAGARVGTGLWHVLLAGTILTSHIQPNVVGMAVSGRVRGYEVLMPNLTGLNLPWTLQGEEWRKAQGLGCGCVWLSYAKCRNTNVRRGAASL</sequence>
<protein>
    <submittedName>
        <fullName evidence="1">Uncharacterized protein</fullName>
    </submittedName>
</protein>
<reference evidence="1" key="1">
    <citation type="submission" date="2021-08" db="EMBL/GenBank/DDBJ databases">
        <title>The first chromosome-level gecko genome reveals the dynamic sex chromosomes of Neotropical dwarf geckos (Sphaerodactylidae: Sphaerodactylus).</title>
        <authorList>
            <person name="Pinto B.J."/>
            <person name="Keating S.E."/>
            <person name="Gamble T."/>
        </authorList>
    </citation>
    <scope>NUCLEOTIDE SEQUENCE</scope>
    <source>
        <strain evidence="1">TG3544</strain>
    </source>
</reference>
<evidence type="ECO:0000313" key="1">
    <source>
        <dbReference type="EMBL" id="KAH7992349.1"/>
    </source>
</evidence>
<comment type="caution">
    <text evidence="1">The sequence shown here is derived from an EMBL/GenBank/DDBJ whole genome shotgun (WGS) entry which is preliminary data.</text>
</comment>
<accession>A0ACB8EI41</accession>
<name>A0ACB8EI41_9SAUR</name>
<gene>
    <name evidence="1" type="ORF">K3G42_021717</name>
</gene>